<dbReference type="EMBL" id="VBQZ03000032">
    <property type="protein sequence ID" value="MXQ86424.1"/>
    <property type="molecule type" value="Genomic_DNA"/>
</dbReference>
<comment type="caution">
    <text evidence="11">Lacks conserved residue(s) required for the propagation of feature annotation.</text>
</comment>
<sequence>MQGDQFLFMFWSFVNEVVPYPKSYALPLIGVIVSRPSSQICIVLYAKLQSQRISAFLEIIDPLVRYRREQVTHRSGLRTEQSAAALLHVLVFQNSILLTLIQYKDVKSLEEGLFLHSVRSSVRLATREKEGFHTIIKISDLKHKLLLVTVLVVEGIAVAQKTQDGQNIGMKHVPATQCGIWVRTSNGGHFASPNYPDSYPPNKECIYILEAAPRQRIELTFDEHYYIEPSFECRFDHLEIRDGPFGFSPLIDRYCGVKSPPLIRSTGRFMWIKFSSDEELEGLGFRAKYSFIPDPDFTYLGGILNPIPDCQFELSGADGIVRSSQVEQEEKTKPGQAVDCIWTIKATPKAKIYLRFLDYQMEHSNECKRNFVAVYDGSSSIENLKAKFCSTVANDVMLKTGVGVIRMWADEGSRLSRFRMLFTSFVEPPCTGSTFFCHSNMCINNSLVCNGIQNCAYPWDENHCKEKKKAGLFEQITKTHGTIIGITSGIVLVLLIISILVQVKQPRKKVMACKTAFNKTGFQEVFDPPHYELFSLRDKEMSADLADLSEELDSYQKTRRSSTASRCIHDHHCGSQAPSAKQSRTNLSSMELPFRNDFAQPQPMKTFNSTFKKSSYTFKQAHECPEQALEDRVMEEIPCEIYVRGREDSAQASISIDF</sequence>
<dbReference type="PROSITE" id="PS01209">
    <property type="entry name" value="LDLRA_1"/>
    <property type="match status" value="1"/>
</dbReference>
<dbReference type="SMART" id="SM00192">
    <property type="entry name" value="LDLa"/>
    <property type="match status" value="1"/>
</dbReference>
<dbReference type="CDD" id="cd00112">
    <property type="entry name" value="LDLa"/>
    <property type="match status" value="1"/>
</dbReference>
<feature type="domain" description="CUB" evidence="14">
    <location>
        <begin position="310"/>
        <end position="425"/>
    </location>
</feature>
<evidence type="ECO:0000259" key="14">
    <source>
        <dbReference type="PROSITE" id="PS01180"/>
    </source>
</evidence>
<keyword evidence="7 13" id="KW-0472">Membrane</keyword>
<dbReference type="Gene3D" id="2.60.120.290">
    <property type="entry name" value="Spermadhesin, CUB domain"/>
    <property type="match status" value="2"/>
</dbReference>
<reference evidence="15" key="1">
    <citation type="submission" date="2019-10" db="EMBL/GenBank/DDBJ databases">
        <title>The sequence and de novo assembly of the wild yak genome.</title>
        <authorList>
            <person name="Liu Y."/>
        </authorList>
    </citation>
    <scope>NUCLEOTIDE SEQUENCE [LARGE SCALE GENOMIC DNA]</scope>
    <source>
        <strain evidence="15">WY2019</strain>
    </source>
</reference>
<feature type="transmembrane region" description="Helical" evidence="13">
    <location>
        <begin position="483"/>
        <end position="501"/>
    </location>
</feature>
<evidence type="ECO:0000256" key="4">
    <source>
        <dbReference type="ARBA" id="ARBA00022729"/>
    </source>
</evidence>
<keyword evidence="8 12" id="KW-1015">Disulfide bond</keyword>
<keyword evidence="4" id="KW-0732">Signal</keyword>
<evidence type="ECO:0000256" key="3">
    <source>
        <dbReference type="ARBA" id="ARBA00022692"/>
    </source>
</evidence>
<dbReference type="Proteomes" id="UP000322234">
    <property type="component" value="Unassembled WGS sequence"/>
</dbReference>
<dbReference type="PANTHER" id="PTHR24251:SF26">
    <property type="entry name" value="NEUROPILIN AND TOLLOID-LIKE PROTEIN 2"/>
    <property type="match status" value="1"/>
</dbReference>
<keyword evidence="3 13" id="KW-0812">Transmembrane</keyword>
<evidence type="ECO:0000256" key="10">
    <source>
        <dbReference type="ARBA" id="ARBA00023180"/>
    </source>
</evidence>
<dbReference type="FunFam" id="2.60.120.290:FF:000016">
    <property type="entry name" value="neuropilin and tolloid-like protein 2"/>
    <property type="match status" value="1"/>
</dbReference>
<dbReference type="GO" id="GO:0098978">
    <property type="term" value="C:glutamatergic synapse"/>
    <property type="evidence" value="ECO:0007669"/>
    <property type="project" value="UniProtKB-ARBA"/>
</dbReference>
<evidence type="ECO:0000256" key="1">
    <source>
        <dbReference type="ARBA" id="ARBA00004479"/>
    </source>
</evidence>
<dbReference type="PANTHER" id="PTHR24251">
    <property type="entry name" value="OVOCHYMASE-RELATED"/>
    <property type="match status" value="1"/>
</dbReference>
<dbReference type="InterPro" id="IPR002172">
    <property type="entry name" value="LDrepeatLR_classA_rpt"/>
</dbReference>
<keyword evidence="10" id="KW-0325">Glycoprotein</keyword>
<dbReference type="Pfam" id="PF00057">
    <property type="entry name" value="Ldl_recept_a"/>
    <property type="match status" value="1"/>
</dbReference>
<name>A0A6B0REP3_9CETA</name>
<dbReference type="GO" id="GO:0014069">
    <property type="term" value="C:postsynaptic density"/>
    <property type="evidence" value="ECO:0007669"/>
    <property type="project" value="TreeGrafter"/>
</dbReference>
<evidence type="ECO:0000313" key="16">
    <source>
        <dbReference type="Proteomes" id="UP000322234"/>
    </source>
</evidence>
<feature type="disulfide bond" evidence="12">
    <location>
        <begin position="430"/>
        <end position="442"/>
    </location>
</feature>
<evidence type="ECO:0000256" key="13">
    <source>
        <dbReference type="SAM" id="Phobius"/>
    </source>
</evidence>
<organism evidence="15 16">
    <name type="scientific">Bos mutus</name>
    <name type="common">wild yak</name>
    <dbReference type="NCBI Taxonomy" id="72004"/>
    <lineage>
        <taxon>Eukaryota</taxon>
        <taxon>Metazoa</taxon>
        <taxon>Chordata</taxon>
        <taxon>Craniata</taxon>
        <taxon>Vertebrata</taxon>
        <taxon>Euteleostomi</taxon>
        <taxon>Mammalia</taxon>
        <taxon>Eutheria</taxon>
        <taxon>Laurasiatheria</taxon>
        <taxon>Artiodactyla</taxon>
        <taxon>Ruminantia</taxon>
        <taxon>Pecora</taxon>
        <taxon>Bovidae</taxon>
        <taxon>Bovinae</taxon>
        <taxon>Bos</taxon>
    </lineage>
</organism>
<evidence type="ECO:0000313" key="15">
    <source>
        <dbReference type="EMBL" id="MXQ86424.1"/>
    </source>
</evidence>
<feature type="domain" description="CUB" evidence="14">
    <location>
        <begin position="178"/>
        <end position="292"/>
    </location>
</feature>
<dbReference type="FunFam" id="2.60.120.290:FF:000020">
    <property type="entry name" value="Neuropilin and tolloid-like protein 2 isoform 1"/>
    <property type="match status" value="1"/>
</dbReference>
<evidence type="ECO:0000256" key="12">
    <source>
        <dbReference type="PROSITE-ProRule" id="PRU00124"/>
    </source>
</evidence>
<dbReference type="PROSITE" id="PS50068">
    <property type="entry name" value="LDLRA_2"/>
    <property type="match status" value="1"/>
</dbReference>
<dbReference type="InterPro" id="IPR035914">
    <property type="entry name" value="Sperma_CUB_dom_sf"/>
</dbReference>
<dbReference type="GO" id="GO:0035255">
    <property type="term" value="F:ionotropic glutamate receptor binding"/>
    <property type="evidence" value="ECO:0007669"/>
    <property type="project" value="TreeGrafter"/>
</dbReference>
<dbReference type="CDD" id="cd00041">
    <property type="entry name" value="CUB"/>
    <property type="match status" value="2"/>
</dbReference>
<evidence type="ECO:0000256" key="2">
    <source>
        <dbReference type="ARBA" id="ARBA00022553"/>
    </source>
</evidence>
<gene>
    <name evidence="15" type="ORF">E5288_WYG003132</name>
</gene>
<dbReference type="PROSITE" id="PS01180">
    <property type="entry name" value="CUB"/>
    <property type="match status" value="2"/>
</dbReference>
<feature type="disulfide bond" evidence="12">
    <location>
        <begin position="437"/>
        <end position="455"/>
    </location>
</feature>
<comment type="caution">
    <text evidence="15">The sequence shown here is derived from an EMBL/GenBank/DDBJ whole genome shotgun (WGS) entry which is preliminary data.</text>
</comment>
<keyword evidence="5" id="KW-0677">Repeat</keyword>
<comment type="subcellular location">
    <subcellularLocation>
        <location evidence="1">Membrane</location>
        <topology evidence="1">Single-pass type I membrane protein</topology>
    </subcellularLocation>
</comment>
<dbReference type="InterPro" id="IPR023415">
    <property type="entry name" value="LDLR_class-A_CS"/>
</dbReference>
<feature type="disulfide bond" evidence="11">
    <location>
        <begin position="178"/>
        <end position="205"/>
    </location>
</feature>
<evidence type="ECO:0000256" key="7">
    <source>
        <dbReference type="ARBA" id="ARBA00023136"/>
    </source>
</evidence>
<dbReference type="SMART" id="SM00042">
    <property type="entry name" value="CUB"/>
    <property type="match status" value="2"/>
</dbReference>
<accession>A0A6B0REP3</accession>
<dbReference type="SUPFAM" id="SSF57424">
    <property type="entry name" value="LDL receptor-like module"/>
    <property type="match status" value="1"/>
</dbReference>
<protein>
    <recommendedName>
        <fullName evidence="14">CUB domain-containing protein</fullName>
    </recommendedName>
</protein>
<dbReference type="AlphaFoldDB" id="A0A6B0REP3"/>
<keyword evidence="6 13" id="KW-1133">Transmembrane helix</keyword>
<dbReference type="InterPro" id="IPR036055">
    <property type="entry name" value="LDL_receptor-like_sf"/>
</dbReference>
<dbReference type="Gene3D" id="4.10.400.10">
    <property type="entry name" value="Low-density Lipoprotein Receptor"/>
    <property type="match status" value="1"/>
</dbReference>
<evidence type="ECO:0000256" key="8">
    <source>
        <dbReference type="ARBA" id="ARBA00023157"/>
    </source>
</evidence>
<dbReference type="GO" id="GO:0016020">
    <property type="term" value="C:membrane"/>
    <property type="evidence" value="ECO:0007669"/>
    <property type="project" value="UniProtKB-SubCell"/>
</dbReference>
<evidence type="ECO:0000256" key="5">
    <source>
        <dbReference type="ARBA" id="ARBA00022737"/>
    </source>
</evidence>
<keyword evidence="9" id="KW-0675">Receptor</keyword>
<evidence type="ECO:0000256" key="11">
    <source>
        <dbReference type="PROSITE-ProRule" id="PRU00059"/>
    </source>
</evidence>
<keyword evidence="16" id="KW-1185">Reference proteome</keyword>
<dbReference type="Pfam" id="PF00431">
    <property type="entry name" value="CUB"/>
    <property type="match status" value="2"/>
</dbReference>
<proteinExistence type="predicted"/>
<dbReference type="SUPFAM" id="SSF49854">
    <property type="entry name" value="Spermadhesin, CUB domain"/>
    <property type="match status" value="2"/>
</dbReference>
<dbReference type="InterPro" id="IPR000859">
    <property type="entry name" value="CUB_dom"/>
</dbReference>
<evidence type="ECO:0000256" key="9">
    <source>
        <dbReference type="ARBA" id="ARBA00023170"/>
    </source>
</evidence>
<evidence type="ECO:0000256" key="6">
    <source>
        <dbReference type="ARBA" id="ARBA00022989"/>
    </source>
</evidence>
<keyword evidence="2" id="KW-0597">Phosphoprotein</keyword>
<feature type="disulfide bond" evidence="12">
    <location>
        <begin position="449"/>
        <end position="464"/>
    </location>
</feature>